<dbReference type="Ensembl" id="ENSGACT00000001417.1">
    <property type="protein sequence ID" value="ENSGACP00000001416.1"/>
    <property type="gene ID" value="ENSGACG00000001097.1"/>
</dbReference>
<accession>G3N7Y2</accession>
<proteinExistence type="predicted"/>
<feature type="compositionally biased region" description="Acidic residues" evidence="2">
    <location>
        <begin position="14"/>
        <end position="31"/>
    </location>
</feature>
<feature type="region of interest" description="Disordered" evidence="2">
    <location>
        <begin position="1"/>
        <end position="69"/>
    </location>
</feature>
<dbReference type="STRING" id="69293.ENSGACP00000001416"/>
<dbReference type="InParanoid" id="G3N7Y2"/>
<dbReference type="Bgee" id="ENSGACG00000001097">
    <property type="expression patterns" value="Expressed in embryo and 7 other cell types or tissues"/>
</dbReference>
<dbReference type="InterPro" id="IPR019734">
    <property type="entry name" value="TPR_rpt"/>
</dbReference>
<feature type="compositionally biased region" description="Acidic residues" evidence="2">
    <location>
        <begin position="44"/>
        <end position="57"/>
    </location>
</feature>
<protein>
    <submittedName>
        <fullName evidence="3">Uncharacterized protein</fullName>
    </submittedName>
</protein>
<evidence type="ECO:0000256" key="2">
    <source>
        <dbReference type="SAM" id="MobiDB-lite"/>
    </source>
</evidence>
<sequence length="126" mass="14413">MSVIEDIDLRPTDVADDDDEVSGTHLDEEEILGSSLDEHRWEDSVEETSNEDQEEQEVGSIMAQEEEPRQEEVSFFSLVSRGKQSHSEGKLQEALSFFLRAVDLKPGDPEVQLMTIQLYRRLSERS</sequence>
<dbReference type="eggNOG" id="ENOG502SWV3">
    <property type="taxonomic scope" value="Eukaryota"/>
</dbReference>
<evidence type="ECO:0000313" key="3">
    <source>
        <dbReference type="Ensembl" id="ENSGACP00000001416.1"/>
    </source>
</evidence>
<feature type="repeat" description="TPR" evidence="1">
    <location>
        <begin position="75"/>
        <end position="108"/>
    </location>
</feature>
<dbReference type="PROSITE" id="PS50005">
    <property type="entry name" value="TPR"/>
    <property type="match status" value="1"/>
</dbReference>
<reference evidence="3" key="2">
    <citation type="submission" date="2024-04" db="UniProtKB">
        <authorList>
            <consortium name="Ensembl"/>
        </authorList>
    </citation>
    <scope>IDENTIFICATION</scope>
</reference>
<organism evidence="3">
    <name type="scientific">Gasterosteus aculeatus</name>
    <name type="common">Three-spined stickleback</name>
    <dbReference type="NCBI Taxonomy" id="69293"/>
    <lineage>
        <taxon>Eukaryota</taxon>
        <taxon>Metazoa</taxon>
        <taxon>Chordata</taxon>
        <taxon>Craniata</taxon>
        <taxon>Vertebrata</taxon>
        <taxon>Euteleostomi</taxon>
        <taxon>Actinopterygii</taxon>
        <taxon>Neopterygii</taxon>
        <taxon>Teleostei</taxon>
        <taxon>Neoteleostei</taxon>
        <taxon>Acanthomorphata</taxon>
        <taxon>Eupercaria</taxon>
        <taxon>Perciformes</taxon>
        <taxon>Cottioidei</taxon>
        <taxon>Gasterosteales</taxon>
        <taxon>Gasterosteidae</taxon>
        <taxon>Gasterosteus</taxon>
    </lineage>
</organism>
<evidence type="ECO:0000256" key="1">
    <source>
        <dbReference type="PROSITE-ProRule" id="PRU00339"/>
    </source>
</evidence>
<keyword evidence="1" id="KW-0802">TPR repeat</keyword>
<dbReference type="AlphaFoldDB" id="G3N7Y2"/>
<name>G3N7Y2_GASAC</name>
<reference evidence="3" key="1">
    <citation type="submission" date="2006-01" db="EMBL/GenBank/DDBJ databases">
        <authorList>
            <person name="Lindblad-Toh K."/>
            <person name="Mauceli E."/>
            <person name="Grabherr M."/>
            <person name="Chang J.L."/>
            <person name="Lander E.S."/>
        </authorList>
    </citation>
    <scope>NUCLEOTIDE SEQUENCE [LARGE SCALE GENOMIC DNA]</scope>
</reference>